<dbReference type="InterPro" id="IPR036907">
    <property type="entry name" value="5'-Nucleotdase_C_sf"/>
</dbReference>
<keyword evidence="2" id="KW-0547">Nucleotide-binding</keyword>
<sequence length="465" mass="52134">MREVIQIIHTNDFHSHFENFSQNAETIRRLRTDIDDLGQEHITIDLGDHMDRSHLISEASNGKMNVRLMNKLHYQYATLGNNEGITLEKEQLDELYEEADFPLIVANLYETLSKRRPDWCKPYVIHTTKQGTKMALIGLTAPFNHFYTLLGWTVQSPEDVLAEIIAEVEPRVHAIVLLSHLGYPADVALAQAFPELNVILGAHTHHVLPDGETHAHCKIAQGGRFGEYVGQTTLCFDQHALVDSTMTLHKSDRGEGSAAMSEMLDALSAQAKEDMQIPIASRAVPLIHDWFKETNFSKLLAKTLRSWCDADIGMVNAGLLLADLPKGSVTQMDIHTACPHPINPCALTINGQLLQEIVRDAATNEKIQMPIKGLGFRGKQMGVMVYDGLEFQIDRHKDGSTSIASITIHGAPIDLDRDYRVGTIDMFTFGHLYPSIVRLPNKEYYVPEMMRDLLAWAISNPDEPQ</sequence>
<dbReference type="InterPro" id="IPR004843">
    <property type="entry name" value="Calcineurin-like_PHP"/>
</dbReference>
<dbReference type="CDD" id="cd00845">
    <property type="entry name" value="MPP_UshA_N_like"/>
    <property type="match status" value="1"/>
</dbReference>
<comment type="caution">
    <text evidence="5">The sequence shown here is derived from an EMBL/GenBank/DDBJ whole genome shotgun (WGS) entry which is preliminary data.</text>
</comment>
<keyword evidence="6" id="KW-1185">Reference proteome</keyword>
<feature type="domain" description="Calcineurin-like phosphoesterase" evidence="3">
    <location>
        <begin position="6"/>
        <end position="206"/>
    </location>
</feature>
<dbReference type="Pfam" id="PF00149">
    <property type="entry name" value="Metallophos"/>
    <property type="match status" value="1"/>
</dbReference>
<dbReference type="InterPro" id="IPR029052">
    <property type="entry name" value="Metallo-depent_PP-like"/>
</dbReference>
<name>A0A4R6U210_9BACI</name>
<evidence type="ECO:0000313" key="6">
    <source>
        <dbReference type="Proteomes" id="UP000295632"/>
    </source>
</evidence>
<dbReference type="InterPro" id="IPR006146">
    <property type="entry name" value="5'-Nucleotdase_CS"/>
</dbReference>
<dbReference type="SUPFAM" id="SSF56300">
    <property type="entry name" value="Metallo-dependent phosphatases"/>
    <property type="match status" value="1"/>
</dbReference>
<dbReference type="InterPro" id="IPR006179">
    <property type="entry name" value="5_nucleotidase/apyrase"/>
</dbReference>
<evidence type="ECO:0000256" key="2">
    <source>
        <dbReference type="RuleBase" id="RU362119"/>
    </source>
</evidence>
<proteinExistence type="inferred from homology"/>
<evidence type="ECO:0000256" key="1">
    <source>
        <dbReference type="ARBA" id="ARBA00022729"/>
    </source>
</evidence>
<protein>
    <submittedName>
        <fullName evidence="5">2',3'-cyclic-nucleotide 2'-phosphodiesterase (5'-nucleotidase family)</fullName>
    </submittedName>
</protein>
<dbReference type="Gene3D" id="3.60.21.10">
    <property type="match status" value="1"/>
</dbReference>
<organism evidence="5 6">
    <name type="scientific">Aureibacillus halotolerans</name>
    <dbReference type="NCBI Taxonomy" id="1508390"/>
    <lineage>
        <taxon>Bacteria</taxon>
        <taxon>Bacillati</taxon>
        <taxon>Bacillota</taxon>
        <taxon>Bacilli</taxon>
        <taxon>Bacillales</taxon>
        <taxon>Bacillaceae</taxon>
        <taxon>Aureibacillus</taxon>
    </lineage>
</organism>
<feature type="domain" description="5'-Nucleotidase C-terminal" evidence="4">
    <location>
        <begin position="288"/>
        <end position="425"/>
    </location>
</feature>
<gene>
    <name evidence="5" type="ORF">EV213_106166</name>
</gene>
<dbReference type="SUPFAM" id="SSF55816">
    <property type="entry name" value="5'-nucleotidase (syn. UDP-sugar hydrolase), C-terminal domain"/>
    <property type="match status" value="1"/>
</dbReference>
<dbReference type="GO" id="GO:0046872">
    <property type="term" value="F:metal ion binding"/>
    <property type="evidence" value="ECO:0007669"/>
    <property type="project" value="InterPro"/>
</dbReference>
<dbReference type="PIRSF" id="PIRSF036361">
    <property type="entry name" value="YunD"/>
    <property type="match status" value="1"/>
</dbReference>
<dbReference type="PRINTS" id="PR01607">
    <property type="entry name" value="APYRASEFAMLY"/>
</dbReference>
<keyword evidence="1" id="KW-0732">Signal</keyword>
<evidence type="ECO:0000259" key="4">
    <source>
        <dbReference type="Pfam" id="PF02872"/>
    </source>
</evidence>
<dbReference type="GO" id="GO:0030288">
    <property type="term" value="C:outer membrane-bounded periplasmic space"/>
    <property type="evidence" value="ECO:0007669"/>
    <property type="project" value="TreeGrafter"/>
</dbReference>
<dbReference type="Proteomes" id="UP000295632">
    <property type="component" value="Unassembled WGS sequence"/>
</dbReference>
<dbReference type="OrthoDB" id="9793179at2"/>
<comment type="similarity">
    <text evidence="2">Belongs to the 5'-nucleotidase family.</text>
</comment>
<dbReference type="GO" id="GO:0008768">
    <property type="term" value="F:UDP-sugar diphosphatase activity"/>
    <property type="evidence" value="ECO:0007669"/>
    <property type="project" value="TreeGrafter"/>
</dbReference>
<dbReference type="PROSITE" id="PS00785">
    <property type="entry name" value="5_NUCLEOTIDASE_1"/>
    <property type="match status" value="1"/>
</dbReference>
<dbReference type="AlphaFoldDB" id="A0A4R6U210"/>
<dbReference type="Pfam" id="PF02872">
    <property type="entry name" value="5_nucleotid_C"/>
    <property type="match status" value="1"/>
</dbReference>
<evidence type="ECO:0000259" key="3">
    <source>
        <dbReference type="Pfam" id="PF00149"/>
    </source>
</evidence>
<dbReference type="PANTHER" id="PTHR11575:SF23">
    <property type="entry name" value="5-NUCLEOTIDASE FAMILY PROTEIN"/>
    <property type="match status" value="1"/>
</dbReference>
<dbReference type="RefSeq" id="WP_133580256.1">
    <property type="nucleotide sequence ID" value="NZ_SNYJ01000006.1"/>
</dbReference>
<keyword evidence="2" id="KW-0378">Hydrolase</keyword>
<dbReference type="InterPro" id="IPR008334">
    <property type="entry name" value="5'-Nucleotdase_C"/>
</dbReference>
<accession>A0A4R6U210</accession>
<dbReference type="GO" id="GO:0009166">
    <property type="term" value="P:nucleotide catabolic process"/>
    <property type="evidence" value="ECO:0007669"/>
    <property type="project" value="InterPro"/>
</dbReference>
<dbReference type="GO" id="GO:0000166">
    <property type="term" value="F:nucleotide binding"/>
    <property type="evidence" value="ECO:0007669"/>
    <property type="project" value="UniProtKB-KW"/>
</dbReference>
<evidence type="ECO:0000313" key="5">
    <source>
        <dbReference type="EMBL" id="TDQ40448.1"/>
    </source>
</evidence>
<dbReference type="Gene3D" id="3.90.780.10">
    <property type="entry name" value="5'-Nucleotidase, C-terminal domain"/>
    <property type="match status" value="1"/>
</dbReference>
<dbReference type="EMBL" id="SNYJ01000006">
    <property type="protein sequence ID" value="TDQ40448.1"/>
    <property type="molecule type" value="Genomic_DNA"/>
</dbReference>
<reference evidence="5 6" key="1">
    <citation type="submission" date="2019-03" db="EMBL/GenBank/DDBJ databases">
        <title>Genomic Encyclopedia of Type Strains, Phase IV (KMG-IV): sequencing the most valuable type-strain genomes for metagenomic binning, comparative biology and taxonomic classification.</title>
        <authorList>
            <person name="Goeker M."/>
        </authorList>
    </citation>
    <scope>NUCLEOTIDE SEQUENCE [LARGE SCALE GENOMIC DNA]</scope>
    <source>
        <strain evidence="5 6">DSM 28697</strain>
    </source>
</reference>
<dbReference type="GO" id="GO:0008253">
    <property type="term" value="F:5'-nucleotidase activity"/>
    <property type="evidence" value="ECO:0007669"/>
    <property type="project" value="TreeGrafter"/>
</dbReference>
<dbReference type="PANTHER" id="PTHR11575">
    <property type="entry name" value="5'-NUCLEOTIDASE-RELATED"/>
    <property type="match status" value="1"/>
</dbReference>
<dbReference type="InterPro" id="IPR011240">
    <property type="entry name" value="Pesterase_YunD"/>
</dbReference>